<sequence length="102" mass="10687">MSTPAGSKFFSVPELVDNSAPSCAHTALPSYSGRVKVSTATRSMTKSALGYTASQIHQFFEVLPGSGNLGWPLSSGRCSSRDYGQDDSRDAASTPPSWAVGL</sequence>
<protein>
    <submittedName>
        <fullName evidence="2">Uncharacterized protein</fullName>
    </submittedName>
</protein>
<dbReference type="EMBL" id="JAAAXW010000021">
    <property type="protein sequence ID" value="KAF9549210.1"/>
    <property type="molecule type" value="Genomic_DNA"/>
</dbReference>
<feature type="compositionally biased region" description="Basic and acidic residues" evidence="1">
    <location>
        <begin position="79"/>
        <end position="90"/>
    </location>
</feature>
<accession>A0A9P6K6Z2</accession>
<organism evidence="2 3">
    <name type="scientific">Mortierella hygrophila</name>
    <dbReference type="NCBI Taxonomy" id="979708"/>
    <lineage>
        <taxon>Eukaryota</taxon>
        <taxon>Fungi</taxon>
        <taxon>Fungi incertae sedis</taxon>
        <taxon>Mucoromycota</taxon>
        <taxon>Mortierellomycotina</taxon>
        <taxon>Mortierellomycetes</taxon>
        <taxon>Mortierellales</taxon>
        <taxon>Mortierellaceae</taxon>
        <taxon>Mortierella</taxon>
    </lineage>
</organism>
<keyword evidence="3" id="KW-1185">Reference proteome</keyword>
<dbReference type="Proteomes" id="UP000723463">
    <property type="component" value="Unassembled WGS sequence"/>
</dbReference>
<evidence type="ECO:0000256" key="1">
    <source>
        <dbReference type="SAM" id="MobiDB-lite"/>
    </source>
</evidence>
<name>A0A9P6K6Z2_9FUNG</name>
<comment type="caution">
    <text evidence="2">The sequence shown here is derived from an EMBL/GenBank/DDBJ whole genome shotgun (WGS) entry which is preliminary data.</text>
</comment>
<evidence type="ECO:0000313" key="3">
    <source>
        <dbReference type="Proteomes" id="UP000723463"/>
    </source>
</evidence>
<feature type="region of interest" description="Disordered" evidence="1">
    <location>
        <begin position="79"/>
        <end position="102"/>
    </location>
</feature>
<proteinExistence type="predicted"/>
<evidence type="ECO:0000313" key="2">
    <source>
        <dbReference type="EMBL" id="KAF9549210.1"/>
    </source>
</evidence>
<dbReference type="AlphaFoldDB" id="A0A9P6K6Z2"/>
<gene>
    <name evidence="2" type="ORF">EC957_004510</name>
</gene>
<reference evidence="2" key="1">
    <citation type="journal article" date="2020" name="Fungal Divers.">
        <title>Resolving the Mortierellaceae phylogeny through synthesis of multi-gene phylogenetics and phylogenomics.</title>
        <authorList>
            <person name="Vandepol N."/>
            <person name="Liber J."/>
            <person name="Desiro A."/>
            <person name="Na H."/>
            <person name="Kennedy M."/>
            <person name="Barry K."/>
            <person name="Grigoriev I.V."/>
            <person name="Miller A.N."/>
            <person name="O'Donnell K."/>
            <person name="Stajich J.E."/>
            <person name="Bonito G."/>
        </authorList>
    </citation>
    <scope>NUCLEOTIDE SEQUENCE</scope>
    <source>
        <strain evidence="2">NRRL 2591</strain>
    </source>
</reference>